<protein>
    <recommendedName>
        <fullName evidence="5">NAD(P)-binding protein</fullName>
    </recommendedName>
</protein>
<evidence type="ECO:0000313" key="3">
    <source>
        <dbReference type="EMBL" id="KAI1879072.1"/>
    </source>
</evidence>
<dbReference type="CDD" id="cd05233">
    <property type="entry name" value="SDR_c"/>
    <property type="match status" value="1"/>
</dbReference>
<comment type="similarity">
    <text evidence="1">Belongs to the short-chain dehydrogenases/reductases (SDR) family.</text>
</comment>
<dbReference type="InterPro" id="IPR002347">
    <property type="entry name" value="SDR_fam"/>
</dbReference>
<dbReference type="GO" id="GO:0016616">
    <property type="term" value="F:oxidoreductase activity, acting on the CH-OH group of donors, NAD or NADP as acceptor"/>
    <property type="evidence" value="ECO:0007669"/>
    <property type="project" value="TreeGrafter"/>
</dbReference>
<dbReference type="EMBL" id="JAFIMR010000005">
    <property type="protein sequence ID" value="KAI1879072.1"/>
    <property type="molecule type" value="Genomic_DNA"/>
</dbReference>
<dbReference type="AlphaFoldDB" id="A0A9Q0ATX2"/>
<dbReference type="PANTHER" id="PTHR42760:SF37">
    <property type="entry name" value="CLAVALDEHYDE DEHYDROGENASE"/>
    <property type="match status" value="1"/>
</dbReference>
<keyword evidence="2" id="KW-0560">Oxidoreductase</keyword>
<name>A0A9Q0ATX2_9PEZI</name>
<dbReference type="InterPro" id="IPR036291">
    <property type="entry name" value="NAD(P)-bd_dom_sf"/>
</dbReference>
<proteinExistence type="inferred from homology"/>
<dbReference type="Pfam" id="PF00106">
    <property type="entry name" value="adh_short"/>
    <property type="match status" value="1"/>
</dbReference>
<accession>A0A9Q0ATX2</accession>
<keyword evidence="4" id="KW-1185">Reference proteome</keyword>
<dbReference type="Gene3D" id="3.40.50.720">
    <property type="entry name" value="NAD(P)-binding Rossmann-like Domain"/>
    <property type="match status" value="1"/>
</dbReference>
<comment type="caution">
    <text evidence="3">The sequence shown here is derived from an EMBL/GenBank/DDBJ whole genome shotgun (WGS) entry which is preliminary data.</text>
</comment>
<organism evidence="3 4">
    <name type="scientific">Neoarthrinium moseri</name>
    <dbReference type="NCBI Taxonomy" id="1658444"/>
    <lineage>
        <taxon>Eukaryota</taxon>
        <taxon>Fungi</taxon>
        <taxon>Dikarya</taxon>
        <taxon>Ascomycota</taxon>
        <taxon>Pezizomycotina</taxon>
        <taxon>Sordariomycetes</taxon>
        <taxon>Xylariomycetidae</taxon>
        <taxon>Amphisphaeriales</taxon>
        <taxon>Apiosporaceae</taxon>
        <taxon>Neoarthrinium</taxon>
    </lineage>
</organism>
<sequence length="286" mass="30732">MSAIDFFKAPKGPFHRSTYPFINPTRPELSTKGKTAIVTGSGQGIGLAIAKSLAKSGVSALGLIGRTEETLLSTKESIKEISPDTKVFTYAVDVVDAKALTEALASFVATTGAKIDILAANAGYLPDLTSILDADADDWWSTFEINIKGNFNLLRAYQPHAARNGVVVHTSTSAIHIPYMPGYSAYRGSKAGATKVFEMFGGEMQELGNGKFGESVKGFPFDDVELSGDFVNWVASDEAKFLNGKFVAANWDAEGMVQIKESIEKDPFIFTMNLVGWLELIGARGP</sequence>
<dbReference type="PRINTS" id="PR00081">
    <property type="entry name" value="GDHRDH"/>
</dbReference>
<gene>
    <name evidence="3" type="ORF">JX265_003249</name>
</gene>
<evidence type="ECO:0000256" key="2">
    <source>
        <dbReference type="ARBA" id="ARBA00023002"/>
    </source>
</evidence>
<evidence type="ECO:0008006" key="5">
    <source>
        <dbReference type="Google" id="ProtNLM"/>
    </source>
</evidence>
<dbReference type="OrthoDB" id="1933717at2759"/>
<dbReference type="SUPFAM" id="SSF51735">
    <property type="entry name" value="NAD(P)-binding Rossmann-fold domains"/>
    <property type="match status" value="1"/>
</dbReference>
<evidence type="ECO:0000313" key="4">
    <source>
        <dbReference type="Proteomes" id="UP000829685"/>
    </source>
</evidence>
<reference evidence="3" key="1">
    <citation type="submission" date="2021-03" db="EMBL/GenBank/DDBJ databases">
        <title>Revisited historic fungal species revealed as producer of novel bioactive compounds through whole genome sequencing and comparative genomics.</title>
        <authorList>
            <person name="Vignolle G.A."/>
            <person name="Hochenegger N."/>
            <person name="Mach R.L."/>
            <person name="Mach-Aigner A.R."/>
            <person name="Javad Rahimi M."/>
            <person name="Salim K.A."/>
            <person name="Chan C.M."/>
            <person name="Lim L.B.L."/>
            <person name="Cai F."/>
            <person name="Druzhinina I.S."/>
            <person name="U'Ren J.M."/>
            <person name="Derntl C."/>
        </authorList>
    </citation>
    <scope>NUCLEOTIDE SEQUENCE</scope>
    <source>
        <strain evidence="3">TUCIM 5799</strain>
    </source>
</reference>
<dbReference type="PANTHER" id="PTHR42760">
    <property type="entry name" value="SHORT-CHAIN DEHYDROGENASES/REDUCTASES FAMILY MEMBER"/>
    <property type="match status" value="1"/>
</dbReference>
<evidence type="ECO:0000256" key="1">
    <source>
        <dbReference type="ARBA" id="ARBA00006484"/>
    </source>
</evidence>
<dbReference type="Proteomes" id="UP000829685">
    <property type="component" value="Unassembled WGS sequence"/>
</dbReference>